<feature type="transmembrane region" description="Helical" evidence="1">
    <location>
        <begin position="44"/>
        <end position="65"/>
    </location>
</feature>
<name>A0A2W5STG7_9BACT</name>
<evidence type="ECO:0000313" key="2">
    <source>
        <dbReference type="EMBL" id="PZR04937.1"/>
    </source>
</evidence>
<keyword evidence="1" id="KW-1133">Transmembrane helix</keyword>
<dbReference type="EMBL" id="QFQP01000050">
    <property type="protein sequence ID" value="PZR04937.1"/>
    <property type="molecule type" value="Genomic_DNA"/>
</dbReference>
<evidence type="ECO:0000256" key="1">
    <source>
        <dbReference type="SAM" id="Phobius"/>
    </source>
</evidence>
<evidence type="ECO:0000313" key="3">
    <source>
        <dbReference type="Proteomes" id="UP000249061"/>
    </source>
</evidence>
<gene>
    <name evidence="2" type="ORF">DI536_33315</name>
</gene>
<organism evidence="2 3">
    <name type="scientific">Archangium gephyra</name>
    <dbReference type="NCBI Taxonomy" id="48"/>
    <lineage>
        <taxon>Bacteria</taxon>
        <taxon>Pseudomonadati</taxon>
        <taxon>Myxococcota</taxon>
        <taxon>Myxococcia</taxon>
        <taxon>Myxococcales</taxon>
        <taxon>Cystobacterineae</taxon>
        <taxon>Archangiaceae</taxon>
        <taxon>Archangium</taxon>
    </lineage>
</organism>
<sequence>MNTFLLNQLLRLPGLPGDDTPRYVKPVGSAQVRYFEWLENNTHIVYPIIAIAVVALIAFGIISAWRTEDIDGLKKAEMKREIIRLLRREVYGMTAVRLAQTLDIPGGRMLKLLEEMAEANIVESRTDTSRVTTWRMKGLTA</sequence>
<comment type="caution">
    <text evidence="2">The sequence shown here is derived from an EMBL/GenBank/DDBJ whole genome shotgun (WGS) entry which is preliminary data.</text>
</comment>
<protein>
    <submittedName>
        <fullName evidence="2">Uncharacterized protein</fullName>
    </submittedName>
</protein>
<proteinExistence type="predicted"/>
<accession>A0A2W5STG7</accession>
<dbReference type="Proteomes" id="UP000249061">
    <property type="component" value="Unassembled WGS sequence"/>
</dbReference>
<keyword evidence="1" id="KW-0472">Membrane</keyword>
<reference evidence="2 3" key="1">
    <citation type="submission" date="2017-08" db="EMBL/GenBank/DDBJ databases">
        <title>Infants hospitalized years apart are colonized by the same room-sourced microbial strains.</title>
        <authorList>
            <person name="Brooks B."/>
            <person name="Olm M.R."/>
            <person name="Firek B.A."/>
            <person name="Baker R."/>
            <person name="Thomas B.C."/>
            <person name="Morowitz M.J."/>
            <person name="Banfield J.F."/>
        </authorList>
    </citation>
    <scope>NUCLEOTIDE SEQUENCE [LARGE SCALE GENOMIC DNA]</scope>
    <source>
        <strain evidence="2">S2_003_000_R2_14</strain>
    </source>
</reference>
<keyword evidence="1" id="KW-0812">Transmembrane</keyword>
<dbReference type="AlphaFoldDB" id="A0A2W5STG7"/>